<reference evidence="1 2" key="1">
    <citation type="submission" date="2022-01" db="EMBL/GenBank/DDBJ databases">
        <title>A chromosomal length assembly of Cordylochernes scorpioides.</title>
        <authorList>
            <person name="Zeh D."/>
            <person name="Zeh J."/>
        </authorList>
    </citation>
    <scope>NUCLEOTIDE SEQUENCE [LARGE SCALE GENOMIC DNA]</scope>
    <source>
        <strain evidence="1">IN4F17</strain>
        <tissue evidence="1">Whole Body</tissue>
    </source>
</reference>
<sequence>MRHRSTTTRQKPNRLSGSRWFCANESEVDHICQKVHGQCVKGILLIDNLKKGRTITDGALTCLTFLTSWMSKFARPGLRIKKSSFTRTTHLLTKSVLAMGKLRYLSYDFLGHPPYSPDLPPSDSIFSHS</sequence>
<accession>A0ABY6KVE8</accession>
<keyword evidence="2" id="KW-1185">Reference proteome</keyword>
<gene>
    <name evidence="1" type="ORF">LAZ67_10000045</name>
</gene>
<organism evidence="1 2">
    <name type="scientific">Cordylochernes scorpioides</name>
    <dbReference type="NCBI Taxonomy" id="51811"/>
    <lineage>
        <taxon>Eukaryota</taxon>
        <taxon>Metazoa</taxon>
        <taxon>Ecdysozoa</taxon>
        <taxon>Arthropoda</taxon>
        <taxon>Chelicerata</taxon>
        <taxon>Arachnida</taxon>
        <taxon>Pseudoscorpiones</taxon>
        <taxon>Cheliferoidea</taxon>
        <taxon>Chernetidae</taxon>
        <taxon>Cordylochernes</taxon>
    </lineage>
</organism>
<name>A0ABY6KVE8_9ARAC</name>
<dbReference type="EMBL" id="CP092872">
    <property type="protein sequence ID" value="UYV72609.1"/>
    <property type="molecule type" value="Genomic_DNA"/>
</dbReference>
<evidence type="ECO:0000313" key="1">
    <source>
        <dbReference type="EMBL" id="UYV72609.1"/>
    </source>
</evidence>
<dbReference type="Proteomes" id="UP001235939">
    <property type="component" value="Chromosome 10"/>
</dbReference>
<protein>
    <submittedName>
        <fullName evidence="1">Uncharacterized protein</fullName>
    </submittedName>
</protein>
<evidence type="ECO:0000313" key="2">
    <source>
        <dbReference type="Proteomes" id="UP001235939"/>
    </source>
</evidence>
<proteinExistence type="predicted"/>